<dbReference type="InterPro" id="IPR039420">
    <property type="entry name" value="WalR-like"/>
</dbReference>
<dbReference type="AlphaFoldDB" id="A0A9D1T8I1"/>
<keyword evidence="3" id="KW-0902">Two-component regulatory system</keyword>
<feature type="modified residue" description="4-aspartylphosphate" evidence="8">
    <location>
        <position position="52"/>
    </location>
</feature>
<dbReference type="EMBL" id="DVOS01000021">
    <property type="protein sequence ID" value="HIV22617.1"/>
    <property type="molecule type" value="Genomic_DNA"/>
</dbReference>
<dbReference type="PANTHER" id="PTHR48111:SF21">
    <property type="entry name" value="DNA-BINDING DUAL MASTER TRANSCRIPTIONAL REGULATOR RPAA"/>
    <property type="match status" value="1"/>
</dbReference>
<dbReference type="InterPro" id="IPR011006">
    <property type="entry name" value="CheY-like_superfamily"/>
</dbReference>
<sequence length="219" mass="24957">MIRILIVEDEEAIANLIRMNLGKAGYQCETVFDGEGAANRILEERFDLMLLDIMLPGLSGYEVLEYAKTMDIPVIFLTAMGETAQKVKGLRMGAEDYIAKPFDIGELLARVEAVLRRCRKTQEKIRFLDIEIDPDSRVVTKGGQEAELTPKEYDLLLLFVRNRNRALYRETIYENVWGGEYSGTGRTVDLHVQRLKKKLGLEEHIAAIYKVGYRLVIPS</sequence>
<evidence type="ECO:0000313" key="12">
    <source>
        <dbReference type="EMBL" id="HIV22617.1"/>
    </source>
</evidence>
<evidence type="ECO:0000256" key="2">
    <source>
        <dbReference type="ARBA" id="ARBA00022553"/>
    </source>
</evidence>
<dbReference type="Gene3D" id="1.10.10.10">
    <property type="entry name" value="Winged helix-like DNA-binding domain superfamily/Winged helix DNA-binding domain"/>
    <property type="match status" value="1"/>
</dbReference>
<dbReference type="SMART" id="SM00862">
    <property type="entry name" value="Trans_reg_C"/>
    <property type="match status" value="1"/>
</dbReference>
<evidence type="ECO:0000259" key="11">
    <source>
        <dbReference type="PROSITE" id="PS51755"/>
    </source>
</evidence>
<dbReference type="CDD" id="cd17574">
    <property type="entry name" value="REC_OmpR"/>
    <property type="match status" value="1"/>
</dbReference>
<dbReference type="GO" id="GO:0006355">
    <property type="term" value="P:regulation of DNA-templated transcription"/>
    <property type="evidence" value="ECO:0007669"/>
    <property type="project" value="InterPro"/>
</dbReference>
<keyword evidence="4" id="KW-0805">Transcription regulation</keyword>
<dbReference type="Pfam" id="PF00072">
    <property type="entry name" value="Response_reg"/>
    <property type="match status" value="1"/>
</dbReference>
<evidence type="ECO:0000256" key="7">
    <source>
        <dbReference type="ARBA" id="ARBA00024867"/>
    </source>
</evidence>
<protein>
    <recommendedName>
        <fullName evidence="1">Stage 0 sporulation protein A homolog</fullName>
    </recommendedName>
</protein>
<proteinExistence type="predicted"/>
<keyword evidence="5 9" id="KW-0238">DNA-binding</keyword>
<feature type="DNA-binding region" description="OmpR/PhoB-type" evidence="9">
    <location>
        <begin position="122"/>
        <end position="217"/>
    </location>
</feature>
<accession>A0A9D1T8I1</accession>
<comment type="function">
    <text evidence="7">May play the central regulatory role in sporulation. It may be an element of the effector pathway responsible for the activation of sporulation genes in response to nutritional stress. Spo0A may act in concert with spo0H (a sigma factor) to control the expression of some genes that are critical to the sporulation process.</text>
</comment>
<dbReference type="GO" id="GO:0000976">
    <property type="term" value="F:transcription cis-regulatory region binding"/>
    <property type="evidence" value="ECO:0007669"/>
    <property type="project" value="TreeGrafter"/>
</dbReference>
<keyword evidence="2 8" id="KW-0597">Phosphoprotein</keyword>
<dbReference type="InterPro" id="IPR001789">
    <property type="entry name" value="Sig_transdc_resp-reg_receiver"/>
</dbReference>
<dbReference type="FunFam" id="3.40.50.2300:FF:000001">
    <property type="entry name" value="DNA-binding response regulator PhoB"/>
    <property type="match status" value="1"/>
</dbReference>
<dbReference type="Pfam" id="PF00486">
    <property type="entry name" value="Trans_reg_C"/>
    <property type="match status" value="1"/>
</dbReference>
<dbReference type="PROSITE" id="PS50110">
    <property type="entry name" value="RESPONSE_REGULATORY"/>
    <property type="match status" value="1"/>
</dbReference>
<comment type="caution">
    <text evidence="12">The sequence shown here is derived from an EMBL/GenBank/DDBJ whole genome shotgun (WGS) entry which is preliminary data.</text>
</comment>
<dbReference type="PROSITE" id="PS51755">
    <property type="entry name" value="OMPR_PHOB"/>
    <property type="match status" value="1"/>
</dbReference>
<reference evidence="12" key="1">
    <citation type="submission" date="2020-10" db="EMBL/GenBank/DDBJ databases">
        <authorList>
            <person name="Gilroy R."/>
        </authorList>
    </citation>
    <scope>NUCLEOTIDE SEQUENCE</scope>
    <source>
        <strain evidence="12">ChiBcec6-7307</strain>
    </source>
</reference>
<evidence type="ECO:0000256" key="8">
    <source>
        <dbReference type="PROSITE-ProRule" id="PRU00169"/>
    </source>
</evidence>
<dbReference type="SUPFAM" id="SSF52172">
    <property type="entry name" value="CheY-like"/>
    <property type="match status" value="1"/>
</dbReference>
<dbReference type="GO" id="GO:0005829">
    <property type="term" value="C:cytosol"/>
    <property type="evidence" value="ECO:0007669"/>
    <property type="project" value="TreeGrafter"/>
</dbReference>
<evidence type="ECO:0000256" key="9">
    <source>
        <dbReference type="PROSITE-ProRule" id="PRU01091"/>
    </source>
</evidence>
<dbReference type="Gene3D" id="3.40.50.2300">
    <property type="match status" value="1"/>
</dbReference>
<dbReference type="PANTHER" id="PTHR48111">
    <property type="entry name" value="REGULATOR OF RPOS"/>
    <property type="match status" value="1"/>
</dbReference>
<gene>
    <name evidence="12" type="ORF">IAC80_01625</name>
</gene>
<feature type="domain" description="OmpR/PhoB-type" evidence="11">
    <location>
        <begin position="122"/>
        <end position="217"/>
    </location>
</feature>
<dbReference type="CDD" id="cd00383">
    <property type="entry name" value="trans_reg_C"/>
    <property type="match status" value="1"/>
</dbReference>
<dbReference type="InterPro" id="IPR036388">
    <property type="entry name" value="WH-like_DNA-bd_sf"/>
</dbReference>
<evidence type="ECO:0000256" key="5">
    <source>
        <dbReference type="ARBA" id="ARBA00023125"/>
    </source>
</evidence>
<name>A0A9D1T8I1_9FIRM</name>
<keyword evidence="6" id="KW-0804">Transcription</keyword>
<dbReference type="SMART" id="SM00448">
    <property type="entry name" value="REC"/>
    <property type="match status" value="1"/>
</dbReference>
<feature type="domain" description="Response regulatory" evidence="10">
    <location>
        <begin position="3"/>
        <end position="115"/>
    </location>
</feature>
<dbReference type="Proteomes" id="UP000886889">
    <property type="component" value="Unassembled WGS sequence"/>
</dbReference>
<dbReference type="GO" id="GO:0032993">
    <property type="term" value="C:protein-DNA complex"/>
    <property type="evidence" value="ECO:0007669"/>
    <property type="project" value="TreeGrafter"/>
</dbReference>
<dbReference type="InterPro" id="IPR001867">
    <property type="entry name" value="OmpR/PhoB-type_DNA-bd"/>
</dbReference>
<organism evidence="12 13">
    <name type="scientific">Candidatus Merdiplasma excrementigallinarum</name>
    <dbReference type="NCBI Taxonomy" id="2840864"/>
    <lineage>
        <taxon>Bacteria</taxon>
        <taxon>Bacillati</taxon>
        <taxon>Bacillota</taxon>
        <taxon>Clostridia</taxon>
        <taxon>Lachnospirales</taxon>
        <taxon>Lachnospiraceae</taxon>
        <taxon>Lachnospiraceae incertae sedis</taxon>
        <taxon>Candidatus Merdiplasma</taxon>
    </lineage>
</organism>
<evidence type="ECO:0000256" key="3">
    <source>
        <dbReference type="ARBA" id="ARBA00023012"/>
    </source>
</evidence>
<evidence type="ECO:0000259" key="10">
    <source>
        <dbReference type="PROSITE" id="PS50110"/>
    </source>
</evidence>
<reference evidence="12" key="2">
    <citation type="journal article" date="2021" name="PeerJ">
        <title>Extensive microbial diversity within the chicken gut microbiome revealed by metagenomics and culture.</title>
        <authorList>
            <person name="Gilroy R."/>
            <person name="Ravi A."/>
            <person name="Getino M."/>
            <person name="Pursley I."/>
            <person name="Horton D.L."/>
            <person name="Alikhan N.F."/>
            <person name="Baker D."/>
            <person name="Gharbi K."/>
            <person name="Hall N."/>
            <person name="Watson M."/>
            <person name="Adriaenssens E.M."/>
            <person name="Foster-Nyarko E."/>
            <person name="Jarju S."/>
            <person name="Secka A."/>
            <person name="Antonio M."/>
            <person name="Oren A."/>
            <person name="Chaudhuri R.R."/>
            <person name="La Ragione R."/>
            <person name="Hildebrand F."/>
            <person name="Pallen M.J."/>
        </authorList>
    </citation>
    <scope>NUCLEOTIDE SEQUENCE</scope>
    <source>
        <strain evidence="12">ChiBcec6-7307</strain>
    </source>
</reference>
<dbReference type="Gene3D" id="6.10.250.690">
    <property type="match status" value="1"/>
</dbReference>
<evidence type="ECO:0000313" key="13">
    <source>
        <dbReference type="Proteomes" id="UP000886889"/>
    </source>
</evidence>
<dbReference type="GO" id="GO:0000156">
    <property type="term" value="F:phosphorelay response regulator activity"/>
    <property type="evidence" value="ECO:0007669"/>
    <property type="project" value="TreeGrafter"/>
</dbReference>
<evidence type="ECO:0000256" key="6">
    <source>
        <dbReference type="ARBA" id="ARBA00023163"/>
    </source>
</evidence>
<evidence type="ECO:0000256" key="4">
    <source>
        <dbReference type="ARBA" id="ARBA00023015"/>
    </source>
</evidence>
<evidence type="ECO:0000256" key="1">
    <source>
        <dbReference type="ARBA" id="ARBA00018672"/>
    </source>
</evidence>